<name>A0AA95EZD6_9BACL</name>
<organism evidence="2 3">
    <name type="scientific">Candidatus Cohnella colombiensis</name>
    <dbReference type="NCBI Taxonomy" id="3121368"/>
    <lineage>
        <taxon>Bacteria</taxon>
        <taxon>Bacillati</taxon>
        <taxon>Bacillota</taxon>
        <taxon>Bacilli</taxon>
        <taxon>Bacillales</taxon>
        <taxon>Paenibacillaceae</taxon>
        <taxon>Cohnella</taxon>
    </lineage>
</organism>
<dbReference type="Proteomes" id="UP001178662">
    <property type="component" value="Chromosome"/>
</dbReference>
<feature type="domain" description="Tetrapyrrole biosynthesis uroporphyrinogen III synthase" evidence="1">
    <location>
        <begin position="21"/>
        <end position="256"/>
    </location>
</feature>
<dbReference type="GO" id="GO:0004852">
    <property type="term" value="F:uroporphyrinogen-III synthase activity"/>
    <property type="evidence" value="ECO:0007669"/>
    <property type="project" value="UniProtKB-EC"/>
</dbReference>
<evidence type="ECO:0000259" key="1">
    <source>
        <dbReference type="Pfam" id="PF02602"/>
    </source>
</evidence>
<gene>
    <name evidence="2" type="ORF">P0Y55_01635</name>
</gene>
<sequence length="271" mass="29842">MGKLDGVHIAVTGPRCEVEFTRIVTKMGGQPSIAPAQGITYMDAKQLQVQIEELIRHRVDWLLLTTGIGTTALLDQADELGLKDQLLTVMKQTPIAARGYKTLNVLRKLEITPTIIAEDGTTEGLFKALSAYPLEGAKLALQLYGDPSPKLTERLRQSGAQCIELLPYIHIMPDRGPIDLLIGQCLDGTMDAVLFTSTAQARCVLQRARELNVDQQLLETFDKSVLGVAVGRVTAEAMREEGITRVLFPEEERLGSALLSAGRWFEERRST</sequence>
<dbReference type="PANTHER" id="PTHR40082:SF1">
    <property type="entry name" value="BLR5956 PROTEIN"/>
    <property type="match status" value="1"/>
</dbReference>
<dbReference type="EMBL" id="CP119317">
    <property type="protein sequence ID" value="WEK54807.1"/>
    <property type="molecule type" value="Genomic_DNA"/>
</dbReference>
<dbReference type="InterPro" id="IPR003754">
    <property type="entry name" value="4pyrrol_synth_uPrphyn_synth"/>
</dbReference>
<dbReference type="CDD" id="cd06578">
    <property type="entry name" value="HemD"/>
    <property type="match status" value="1"/>
</dbReference>
<keyword evidence="2" id="KW-0456">Lyase</keyword>
<dbReference type="Gene3D" id="3.40.50.10090">
    <property type="match status" value="2"/>
</dbReference>
<protein>
    <submittedName>
        <fullName evidence="2">Uroporphyrinogen-III synthase</fullName>
        <ecNumber evidence="2">4.2.1.75</ecNumber>
    </submittedName>
</protein>
<dbReference type="SUPFAM" id="SSF69618">
    <property type="entry name" value="HemD-like"/>
    <property type="match status" value="1"/>
</dbReference>
<dbReference type="EC" id="4.2.1.75" evidence="2"/>
<reference evidence="2" key="1">
    <citation type="submission" date="2023-03" db="EMBL/GenBank/DDBJ databases">
        <title>Andean soil-derived lignocellulolytic bacterial consortium as a source of novel taxa and putative plastic-active enzymes.</title>
        <authorList>
            <person name="Diaz-Garcia L."/>
            <person name="Chuvochina M."/>
            <person name="Feuerriegel G."/>
            <person name="Bunk B."/>
            <person name="Sproer C."/>
            <person name="Streit W.R."/>
            <person name="Rodriguez L.M."/>
            <person name="Overmann J."/>
            <person name="Jimenez D.J."/>
        </authorList>
    </citation>
    <scope>NUCLEOTIDE SEQUENCE</scope>
    <source>
        <strain evidence="2">MAG 2441</strain>
    </source>
</reference>
<dbReference type="GO" id="GO:0006780">
    <property type="term" value="P:uroporphyrinogen III biosynthetic process"/>
    <property type="evidence" value="ECO:0007669"/>
    <property type="project" value="InterPro"/>
</dbReference>
<dbReference type="Pfam" id="PF02602">
    <property type="entry name" value="HEM4"/>
    <property type="match status" value="1"/>
</dbReference>
<evidence type="ECO:0000313" key="3">
    <source>
        <dbReference type="Proteomes" id="UP001178662"/>
    </source>
</evidence>
<dbReference type="InterPro" id="IPR036108">
    <property type="entry name" value="4pyrrol_syn_uPrphyn_synt_sf"/>
</dbReference>
<keyword evidence="3" id="KW-1185">Reference proteome</keyword>
<dbReference type="AlphaFoldDB" id="A0AA95EZD6"/>
<dbReference type="InterPro" id="IPR039793">
    <property type="entry name" value="UROS/Hem4"/>
</dbReference>
<dbReference type="NCBIfam" id="NF004584">
    <property type="entry name" value="PRK05928.2-1"/>
    <property type="match status" value="1"/>
</dbReference>
<proteinExistence type="predicted"/>
<accession>A0AA95EZD6</accession>
<dbReference type="PANTHER" id="PTHR40082">
    <property type="entry name" value="BLR5956 PROTEIN"/>
    <property type="match status" value="1"/>
</dbReference>
<evidence type="ECO:0000313" key="2">
    <source>
        <dbReference type="EMBL" id="WEK54807.1"/>
    </source>
</evidence>